<protein>
    <recommendedName>
        <fullName evidence="4">Integrase</fullName>
    </recommendedName>
</protein>
<evidence type="ECO:0000256" key="1">
    <source>
        <dbReference type="ARBA" id="ARBA00023125"/>
    </source>
</evidence>
<accession>A0ABY8BQD2</accession>
<evidence type="ECO:0000313" key="2">
    <source>
        <dbReference type="EMBL" id="WEF51119.1"/>
    </source>
</evidence>
<reference evidence="2 3" key="1">
    <citation type="submission" date="2022-11" db="EMBL/GenBank/DDBJ databases">
        <authorList>
            <person name="Siebert D."/>
            <person name="Busche T."/>
            <person name="Saydam E."/>
            <person name="Kalinowski J."/>
            <person name="Ruckert C."/>
            <person name="Blombach B."/>
        </authorList>
    </citation>
    <scope>NUCLEOTIDE SEQUENCE [LARGE SCALE GENOMIC DNA]</scope>
    <source>
        <strain evidence="2 3">DSM 1083</strain>
    </source>
</reference>
<dbReference type="Gene3D" id="1.10.150.130">
    <property type="match status" value="1"/>
</dbReference>
<evidence type="ECO:0008006" key="4">
    <source>
        <dbReference type="Google" id="ProtNLM"/>
    </source>
</evidence>
<name>A0ABY8BQD2_AFICR</name>
<keyword evidence="1" id="KW-0238">DNA-binding</keyword>
<dbReference type="RefSeq" id="WP_275246729.1">
    <property type="nucleotide sequence ID" value="NZ_BAABDX010000001.1"/>
</dbReference>
<proteinExistence type="predicted"/>
<dbReference type="InterPro" id="IPR011010">
    <property type="entry name" value="DNA_brk_join_enz"/>
</dbReference>
<gene>
    <name evidence="2" type="ORF">AFIC_002685</name>
</gene>
<dbReference type="SUPFAM" id="SSF56349">
    <property type="entry name" value="DNA breaking-rejoining enzymes"/>
    <property type="match status" value="1"/>
</dbReference>
<dbReference type="InterPro" id="IPR010998">
    <property type="entry name" value="Integrase_recombinase_N"/>
</dbReference>
<dbReference type="Proteomes" id="UP001213907">
    <property type="component" value="Chromosome"/>
</dbReference>
<organism evidence="2 3">
    <name type="scientific">Afipia carboxydohydrogena</name>
    <name type="common">Pseudomonas carboxydohydrogena</name>
    <dbReference type="NCBI Taxonomy" id="290"/>
    <lineage>
        <taxon>Bacteria</taxon>
        <taxon>Pseudomonadati</taxon>
        <taxon>Pseudomonadota</taxon>
        <taxon>Alphaproteobacteria</taxon>
        <taxon>Hyphomicrobiales</taxon>
        <taxon>Nitrobacteraceae</taxon>
        <taxon>Afipia</taxon>
    </lineage>
</organism>
<sequence>MAALSYMQRRASGTYEFRKRLPESLAGKPAPSHMREDFSDLINTKTGYFKRELVRSLATKNLNEAKRRDHQAALKASELFDAAVKALAPPAVTVQPVALDLKQLGDDVFANLLANDEAERTEGDDRRHLQTPEDRARWSHLVDMPPSTQIGMTPDHFYAYGELLSDLEDDFRAAYAQRDPKIVYPETTRELQKCGIHLNKSSPEFQKAALVVLEAHVRAYDAMGKRQRGEIVPTPVAVRKFTEESGSKFSQELGPKLSEAMASWAAGGSAHNAKKPNANTVTEAEQAFRYFKELHGDLRLGEITREKAREFRDAIAKVPASLPRDLRKLPLPELLKRDLSTFKPRMATTVNKIVQVLGGIVSRAEREGFLDKVPGFVNPFGKAIRYTVDAHQTRRKHFEKSDLKAIFTSPVYAENERPVGGGGEAAFWFPLIGLLSGMRLDEIAQLRICDLRQDEDTKRWYFDIDRTGGRSTKTT</sequence>
<keyword evidence="3" id="KW-1185">Reference proteome</keyword>
<evidence type="ECO:0000313" key="3">
    <source>
        <dbReference type="Proteomes" id="UP001213907"/>
    </source>
</evidence>
<dbReference type="EMBL" id="CP113162">
    <property type="protein sequence ID" value="WEF51119.1"/>
    <property type="molecule type" value="Genomic_DNA"/>
</dbReference>